<keyword evidence="2" id="KW-1185">Reference proteome</keyword>
<name>A0A026WVR9_OOCBI</name>
<proteinExistence type="predicted"/>
<dbReference type="EMBL" id="KK107079">
    <property type="protein sequence ID" value="EZA60125.1"/>
    <property type="molecule type" value="Genomic_DNA"/>
</dbReference>
<accession>A0A026WVR9</accession>
<gene>
    <name evidence="1" type="ORF">X777_15062</name>
</gene>
<evidence type="ECO:0000313" key="1">
    <source>
        <dbReference type="EMBL" id="EZA60125.1"/>
    </source>
</evidence>
<sequence length="96" mass="10210">MLPIIIPMGYYNIIAISIINRGETISIDNLANFPAECLEIVVIAAILQPFVSVDVILVQGSVESTSTAAIARCISMSLKDGLLRGLAAQHCLINSP</sequence>
<dbReference type="AlphaFoldDB" id="A0A026WVR9"/>
<organism evidence="1 2">
    <name type="scientific">Ooceraea biroi</name>
    <name type="common">Clonal raider ant</name>
    <name type="synonym">Cerapachys biroi</name>
    <dbReference type="NCBI Taxonomy" id="2015173"/>
    <lineage>
        <taxon>Eukaryota</taxon>
        <taxon>Metazoa</taxon>
        <taxon>Ecdysozoa</taxon>
        <taxon>Arthropoda</taxon>
        <taxon>Hexapoda</taxon>
        <taxon>Insecta</taxon>
        <taxon>Pterygota</taxon>
        <taxon>Neoptera</taxon>
        <taxon>Endopterygota</taxon>
        <taxon>Hymenoptera</taxon>
        <taxon>Apocrita</taxon>
        <taxon>Aculeata</taxon>
        <taxon>Formicoidea</taxon>
        <taxon>Formicidae</taxon>
        <taxon>Dorylinae</taxon>
        <taxon>Ooceraea</taxon>
    </lineage>
</organism>
<dbReference type="Proteomes" id="UP000053097">
    <property type="component" value="Unassembled WGS sequence"/>
</dbReference>
<protein>
    <submittedName>
        <fullName evidence="1">Uncharacterized protein</fullName>
    </submittedName>
</protein>
<reference evidence="1 2" key="1">
    <citation type="journal article" date="2014" name="Curr. Biol.">
        <title>The genome of the clonal raider ant Cerapachys biroi.</title>
        <authorList>
            <person name="Oxley P.R."/>
            <person name="Ji L."/>
            <person name="Fetter-Pruneda I."/>
            <person name="McKenzie S.K."/>
            <person name="Li C."/>
            <person name="Hu H."/>
            <person name="Zhang G."/>
            <person name="Kronauer D.J."/>
        </authorList>
    </citation>
    <scope>NUCLEOTIDE SEQUENCE [LARGE SCALE GENOMIC DNA]</scope>
</reference>
<evidence type="ECO:0000313" key="2">
    <source>
        <dbReference type="Proteomes" id="UP000053097"/>
    </source>
</evidence>